<dbReference type="Proteomes" id="UP001565368">
    <property type="component" value="Unassembled WGS sequence"/>
</dbReference>
<evidence type="ECO:0000313" key="2">
    <source>
        <dbReference type="Proteomes" id="UP001565368"/>
    </source>
</evidence>
<dbReference type="GeneID" id="95985285"/>
<organism evidence="1 2">
    <name type="scientific">Vanrija albida</name>
    <dbReference type="NCBI Taxonomy" id="181172"/>
    <lineage>
        <taxon>Eukaryota</taxon>
        <taxon>Fungi</taxon>
        <taxon>Dikarya</taxon>
        <taxon>Basidiomycota</taxon>
        <taxon>Agaricomycotina</taxon>
        <taxon>Tremellomycetes</taxon>
        <taxon>Trichosporonales</taxon>
        <taxon>Trichosporonaceae</taxon>
        <taxon>Vanrija</taxon>
    </lineage>
</organism>
<sequence length="72" mass="8153">MPMNENEYYRFQARDTPTGVCGHRETYYELPCEQPSNYSGMCDGHLAAFRAELARYHTASAYGHDGPGHDAH</sequence>
<dbReference type="EMBL" id="JBBXJM010000003">
    <property type="protein sequence ID" value="KAL1410237.1"/>
    <property type="molecule type" value="Genomic_DNA"/>
</dbReference>
<reference evidence="1 2" key="1">
    <citation type="submission" date="2023-08" db="EMBL/GenBank/DDBJ databases">
        <title>Annotated Genome Sequence of Vanrija albida AlHP1.</title>
        <authorList>
            <person name="Herzog R."/>
        </authorList>
    </citation>
    <scope>NUCLEOTIDE SEQUENCE [LARGE SCALE GENOMIC DNA]</scope>
    <source>
        <strain evidence="1 2">AlHP1</strain>
    </source>
</reference>
<keyword evidence="2" id="KW-1185">Reference proteome</keyword>
<protein>
    <submittedName>
        <fullName evidence="1">Uncharacterized protein</fullName>
    </submittedName>
</protein>
<proteinExistence type="predicted"/>
<gene>
    <name evidence="1" type="ORF">Q8F55_004242</name>
</gene>
<accession>A0ABR3Q6V1</accession>
<dbReference type="RefSeq" id="XP_069210181.1">
    <property type="nucleotide sequence ID" value="XM_069352763.1"/>
</dbReference>
<name>A0ABR3Q6V1_9TREE</name>
<evidence type="ECO:0000313" key="1">
    <source>
        <dbReference type="EMBL" id="KAL1410237.1"/>
    </source>
</evidence>
<comment type="caution">
    <text evidence="1">The sequence shown here is derived from an EMBL/GenBank/DDBJ whole genome shotgun (WGS) entry which is preliminary data.</text>
</comment>